<evidence type="ECO:0000256" key="9">
    <source>
        <dbReference type="ARBA" id="ARBA00022989"/>
    </source>
</evidence>
<reference evidence="14 16" key="1">
    <citation type="submission" date="2015-11" db="EMBL/GenBank/DDBJ databases">
        <title>Genomic analysis of 38 Legionella species identifies large and diverse effector repertoires.</title>
        <authorList>
            <person name="Burstein D."/>
            <person name="Amaro F."/>
            <person name="Zusman T."/>
            <person name="Lifshitz Z."/>
            <person name="Cohen O."/>
            <person name="Gilbert J.A."/>
            <person name="Pupko T."/>
            <person name="Shuman H.A."/>
            <person name="Segal G."/>
        </authorList>
    </citation>
    <scope>NUCLEOTIDE SEQUENCE [LARGE SCALE GENOMIC DNA]</scope>
    <source>
        <strain evidence="14 16">ATCC 43877</strain>
    </source>
</reference>
<dbReference type="Pfam" id="PF00813">
    <property type="entry name" value="FliP"/>
    <property type="match status" value="1"/>
</dbReference>
<keyword evidence="15" id="KW-0966">Cell projection</keyword>
<evidence type="ECO:0000256" key="4">
    <source>
        <dbReference type="ARBA" id="ARBA00022448"/>
    </source>
</evidence>
<evidence type="ECO:0000313" key="17">
    <source>
        <dbReference type="Proteomes" id="UP000254040"/>
    </source>
</evidence>
<keyword evidence="15" id="KW-0969">Cilium</keyword>
<keyword evidence="5 13" id="KW-1003">Cell membrane</keyword>
<keyword evidence="7 13" id="KW-1005">Bacterial flagellum biogenesis</keyword>
<dbReference type="GO" id="GO:0044781">
    <property type="term" value="P:bacterial-type flagellum organization"/>
    <property type="evidence" value="ECO:0007669"/>
    <property type="project" value="UniProtKB-UniRule"/>
</dbReference>
<evidence type="ECO:0000256" key="3">
    <source>
        <dbReference type="ARBA" id="ARBA00021714"/>
    </source>
</evidence>
<accession>A0A378JUI9</accession>
<keyword evidence="12 13" id="KW-1006">Bacterial flagellum protein export</keyword>
<dbReference type="NCBIfam" id="TIGR01103">
    <property type="entry name" value="fliP"/>
    <property type="match status" value="1"/>
</dbReference>
<keyword evidence="8 13" id="KW-0653">Protein transport</keyword>
<keyword evidence="4 13" id="KW-0813">Transport</keyword>
<evidence type="ECO:0000256" key="5">
    <source>
        <dbReference type="ARBA" id="ARBA00022475"/>
    </source>
</evidence>
<dbReference type="EMBL" id="UGOG01000001">
    <property type="protein sequence ID" value="STX62323.1"/>
    <property type="molecule type" value="Genomic_DNA"/>
</dbReference>
<feature type="transmembrane region" description="Helical" evidence="13">
    <location>
        <begin position="246"/>
        <end position="267"/>
    </location>
</feature>
<dbReference type="RefSeq" id="WP_081675642.1">
    <property type="nucleotide sequence ID" value="NZ_CAAAJG010000030.1"/>
</dbReference>
<keyword evidence="15" id="KW-0282">Flagellum</keyword>
<proteinExistence type="inferred from homology"/>
<feature type="transmembrane region" description="Helical" evidence="13">
    <location>
        <begin position="212"/>
        <end position="234"/>
    </location>
</feature>
<comment type="similarity">
    <text evidence="2 13">Belongs to the FliP/MopC/SpaP family.</text>
</comment>
<keyword evidence="10 13" id="KW-0472">Membrane</keyword>
<dbReference type="Proteomes" id="UP000254040">
    <property type="component" value="Unassembled WGS sequence"/>
</dbReference>
<keyword evidence="11" id="KW-0975">Bacterial flagellum</keyword>
<dbReference type="InterPro" id="IPR005837">
    <property type="entry name" value="FliP"/>
</dbReference>
<evidence type="ECO:0000256" key="12">
    <source>
        <dbReference type="ARBA" id="ARBA00023225"/>
    </source>
</evidence>
<gene>
    <name evidence="15" type="primary">fliP_1</name>
    <name evidence="13" type="synonym">fliP</name>
    <name evidence="14" type="ORF">Lmor_0739</name>
    <name evidence="15" type="ORF">NCTC12239_01245</name>
</gene>
<dbReference type="Proteomes" id="UP000054985">
    <property type="component" value="Unassembled WGS sequence"/>
</dbReference>
<evidence type="ECO:0000256" key="6">
    <source>
        <dbReference type="ARBA" id="ARBA00022692"/>
    </source>
</evidence>
<keyword evidence="9 13" id="KW-1133">Transmembrane helix</keyword>
<evidence type="ECO:0000313" key="14">
    <source>
        <dbReference type="EMBL" id="KTD35292.1"/>
    </source>
</evidence>
<evidence type="ECO:0000256" key="2">
    <source>
        <dbReference type="ARBA" id="ARBA00006257"/>
    </source>
</evidence>
<dbReference type="PRINTS" id="PR01302">
    <property type="entry name" value="TYPE3IMPPROT"/>
</dbReference>
<comment type="function">
    <text evidence="1 13">Plays a role in the flagellum-specific transport system.</text>
</comment>
<comment type="subcellular location">
    <subcellularLocation>
        <location evidence="13">Cell membrane</location>
        <topology evidence="13">Multi-pass membrane protein</topology>
    </subcellularLocation>
    <subcellularLocation>
        <location evidence="13">Bacterial flagellum basal body</location>
    </subcellularLocation>
</comment>
<dbReference type="GO" id="GO:0005886">
    <property type="term" value="C:plasma membrane"/>
    <property type="evidence" value="ECO:0007669"/>
    <property type="project" value="UniProtKB-SubCell"/>
</dbReference>
<keyword evidence="16" id="KW-1185">Reference proteome</keyword>
<dbReference type="PANTHER" id="PTHR30587:SF0">
    <property type="entry name" value="FLAGELLAR BIOSYNTHETIC PROTEIN FLIP"/>
    <property type="match status" value="1"/>
</dbReference>
<dbReference type="EMBL" id="LNYN01000014">
    <property type="protein sequence ID" value="KTD35292.1"/>
    <property type="molecule type" value="Genomic_DNA"/>
</dbReference>
<dbReference type="PROSITE" id="PS01060">
    <property type="entry name" value="FLIP_1"/>
    <property type="match status" value="1"/>
</dbReference>
<organism evidence="15 17">
    <name type="scientific">Legionella moravica</name>
    <dbReference type="NCBI Taxonomy" id="39962"/>
    <lineage>
        <taxon>Bacteria</taxon>
        <taxon>Pseudomonadati</taxon>
        <taxon>Pseudomonadota</taxon>
        <taxon>Gammaproteobacteria</taxon>
        <taxon>Legionellales</taxon>
        <taxon>Legionellaceae</taxon>
        <taxon>Legionella</taxon>
    </lineage>
</organism>
<dbReference type="AlphaFoldDB" id="A0A378JUI9"/>
<dbReference type="PANTHER" id="PTHR30587">
    <property type="entry name" value="FLAGELLAR BIOSYNTHETIC PROTEIN FLIP"/>
    <property type="match status" value="1"/>
</dbReference>
<reference evidence="15 17" key="2">
    <citation type="submission" date="2018-06" db="EMBL/GenBank/DDBJ databases">
        <authorList>
            <consortium name="Pathogen Informatics"/>
            <person name="Doyle S."/>
        </authorList>
    </citation>
    <scope>NUCLEOTIDE SEQUENCE [LARGE SCALE GENOMIC DNA]</scope>
    <source>
        <strain evidence="15 17">NCTC12239</strain>
    </source>
</reference>
<evidence type="ECO:0000256" key="1">
    <source>
        <dbReference type="ARBA" id="ARBA00003663"/>
    </source>
</evidence>
<evidence type="ECO:0000256" key="13">
    <source>
        <dbReference type="RuleBase" id="RU362069"/>
    </source>
</evidence>
<keyword evidence="6 13" id="KW-0812">Transmembrane</keyword>
<evidence type="ECO:0000256" key="10">
    <source>
        <dbReference type="ARBA" id="ARBA00023136"/>
    </source>
</evidence>
<feature type="transmembrane region" description="Helical" evidence="13">
    <location>
        <begin position="113"/>
        <end position="132"/>
    </location>
</feature>
<dbReference type="PRINTS" id="PR00951">
    <property type="entry name" value="FLGBIOSNFLIP"/>
</dbReference>
<protein>
    <recommendedName>
        <fullName evidence="3 13">Flagellar biosynthetic protein FliP</fullName>
    </recommendedName>
</protein>
<dbReference type="STRING" id="39962.Lmor_0739"/>
<evidence type="ECO:0000256" key="11">
    <source>
        <dbReference type="ARBA" id="ARBA00023143"/>
    </source>
</evidence>
<name>A0A378JUI9_9GAMM</name>
<evidence type="ECO:0000256" key="7">
    <source>
        <dbReference type="ARBA" id="ARBA00022795"/>
    </source>
</evidence>
<evidence type="ECO:0000313" key="15">
    <source>
        <dbReference type="EMBL" id="STX62323.1"/>
    </source>
</evidence>
<dbReference type="PROSITE" id="PS01061">
    <property type="entry name" value="FLIP_2"/>
    <property type="match status" value="1"/>
</dbReference>
<evidence type="ECO:0000256" key="8">
    <source>
        <dbReference type="ARBA" id="ARBA00022927"/>
    </source>
</evidence>
<feature type="transmembrane region" description="Helical" evidence="13">
    <location>
        <begin position="30"/>
        <end position="51"/>
    </location>
</feature>
<dbReference type="InterPro" id="IPR005838">
    <property type="entry name" value="T3SS_IM_P"/>
</dbReference>
<evidence type="ECO:0000313" key="16">
    <source>
        <dbReference type="Proteomes" id="UP000054985"/>
    </source>
</evidence>
<dbReference type="OrthoDB" id="9805111at2"/>
<dbReference type="GO" id="GO:0009425">
    <property type="term" value="C:bacterial-type flagellum basal body"/>
    <property type="evidence" value="ECO:0007669"/>
    <property type="project" value="UniProtKB-SubCell"/>
</dbReference>
<sequence length="273" mass="30141">MKNHSQPSIGETSPSRLNVRSESIPKSNAARGFVLIVSLLLLFVPINSALANTQLGPIQFDHDNLSPALQAFALLTVLSLAPSILIMLSSFTRIVVVLSMLRNALGLQQTPPNTVIISLSLFLTLFTMMPVAKTIYTEAYQPYEAKQIDTKTALSSAAKPLKQFMIKQTREKDMQVILQLAKEPLPDSADEIKLYHLIPAFILSELQTAFQIGFMIFLPFLLVDLIVSGILMTMGMMMMPPMSISLPIKILLFILIDGWDLITQALVGSFTGY</sequence>
<feature type="transmembrane region" description="Helical" evidence="13">
    <location>
        <begin position="71"/>
        <end position="101"/>
    </location>
</feature>
<dbReference type="GO" id="GO:0009306">
    <property type="term" value="P:protein secretion"/>
    <property type="evidence" value="ECO:0007669"/>
    <property type="project" value="UniProtKB-UniRule"/>
</dbReference>
<dbReference type="NCBIfam" id="NF009438">
    <property type="entry name" value="PRK12797.1"/>
    <property type="match status" value="1"/>
</dbReference>